<evidence type="ECO:0008006" key="4">
    <source>
        <dbReference type="Google" id="ProtNLM"/>
    </source>
</evidence>
<organism evidence="3">
    <name type="scientific">Entomoneis paludosa</name>
    <dbReference type="NCBI Taxonomy" id="265537"/>
    <lineage>
        <taxon>Eukaryota</taxon>
        <taxon>Sar</taxon>
        <taxon>Stramenopiles</taxon>
        <taxon>Ochrophyta</taxon>
        <taxon>Bacillariophyta</taxon>
        <taxon>Bacillariophyceae</taxon>
        <taxon>Bacillariophycidae</taxon>
        <taxon>Entomoneidaceae</taxon>
        <taxon>Entomoneis</taxon>
    </lineage>
</organism>
<dbReference type="InterPro" id="IPR057491">
    <property type="entry name" value="DiatomPyrShell"/>
</dbReference>
<evidence type="ECO:0000313" key="3">
    <source>
        <dbReference type="EMBL" id="CAD9975809.1"/>
    </source>
</evidence>
<evidence type="ECO:0000256" key="1">
    <source>
        <dbReference type="SAM" id="MobiDB-lite"/>
    </source>
</evidence>
<sequence>MKIAAAALLAFAATTNGFVTPSPSSASTTALNSFVQNAGAGVGVQQGQMASPGGGVQPARPSGRPSRASQAARVVKVQGNSLKTWGFLDPRVERVQVKLETEGRPLNADVELWQGPDNTPVKMRVYIENGSKRPFNAVVETPRGPNTIAVRNIGQMEFPMDAQVLSVDGGAMAQGNDLRTIQGGALRTYPFDPLVDSVELVLKTDGRPLNALIELLQGPNNKKKVIEIYTEDGMDRPFSAIIETPGSGNVIRVVNTSPVEFPLVASVQPYEVGKVGDYGEPVLGGDSDAAMATTISQW</sequence>
<feature type="chain" id="PRO_5031058707" description="AMIN domain-containing protein" evidence="2">
    <location>
        <begin position="18"/>
        <end position="298"/>
    </location>
</feature>
<feature type="signal peptide" evidence="2">
    <location>
        <begin position="1"/>
        <end position="17"/>
    </location>
</feature>
<reference evidence="3" key="1">
    <citation type="submission" date="2021-01" db="EMBL/GenBank/DDBJ databases">
        <authorList>
            <person name="Corre E."/>
            <person name="Pelletier E."/>
            <person name="Niang G."/>
            <person name="Scheremetjew M."/>
            <person name="Finn R."/>
            <person name="Kale V."/>
            <person name="Holt S."/>
            <person name="Cochrane G."/>
            <person name="Meng A."/>
            <person name="Brown T."/>
            <person name="Cohen L."/>
        </authorList>
    </citation>
    <scope>NUCLEOTIDE SEQUENCE</scope>
    <source>
        <strain evidence="3">CCMP125</strain>
    </source>
</reference>
<keyword evidence="2" id="KW-0732">Signal</keyword>
<accession>A0A7S3DSK0</accession>
<protein>
    <recommendedName>
        <fullName evidence="4">AMIN domain-containing protein</fullName>
    </recommendedName>
</protein>
<dbReference type="AlphaFoldDB" id="A0A7S3DSK0"/>
<dbReference type="EMBL" id="HBHT01024482">
    <property type="protein sequence ID" value="CAD9975809.1"/>
    <property type="molecule type" value="Transcribed_RNA"/>
</dbReference>
<feature type="region of interest" description="Disordered" evidence="1">
    <location>
        <begin position="46"/>
        <end position="67"/>
    </location>
</feature>
<evidence type="ECO:0000256" key="2">
    <source>
        <dbReference type="SAM" id="SignalP"/>
    </source>
</evidence>
<gene>
    <name evidence="3" type="ORF">APAL1065_LOCUS16448</name>
</gene>
<dbReference type="Pfam" id="PF25192">
    <property type="entry name" value="DiatomPyrShell"/>
    <property type="match status" value="1"/>
</dbReference>
<name>A0A7S3DSK0_9STRA</name>
<proteinExistence type="predicted"/>